<evidence type="ECO:0000256" key="3">
    <source>
        <dbReference type="ARBA" id="ARBA00022676"/>
    </source>
</evidence>
<dbReference type="InterPro" id="IPR029057">
    <property type="entry name" value="PRTase-like"/>
</dbReference>
<dbReference type="InterPro" id="IPR000836">
    <property type="entry name" value="PRTase_dom"/>
</dbReference>
<dbReference type="UniPathway" id="UPA00070">
    <property type="reaction ID" value="UER00119"/>
</dbReference>
<feature type="binding site" evidence="7">
    <location>
        <position position="102"/>
    </location>
    <ligand>
        <name>5-phospho-alpha-D-ribose 1-diphosphate</name>
        <dbReference type="ChEBI" id="CHEBI:58017"/>
        <note>ligand shared between dimeric partners</note>
    </ligand>
</feature>
<evidence type="ECO:0000256" key="5">
    <source>
        <dbReference type="ARBA" id="ARBA00022842"/>
    </source>
</evidence>
<dbReference type="CDD" id="cd06223">
    <property type="entry name" value="PRTases_typeI"/>
    <property type="match status" value="1"/>
</dbReference>
<dbReference type="GO" id="GO:0019856">
    <property type="term" value="P:pyrimidine nucleobase biosynthetic process"/>
    <property type="evidence" value="ECO:0007669"/>
    <property type="project" value="TreeGrafter"/>
</dbReference>
<feature type="binding site" evidence="7">
    <location>
        <position position="104"/>
    </location>
    <ligand>
        <name>5-phospho-alpha-D-ribose 1-diphosphate</name>
        <dbReference type="ChEBI" id="CHEBI:58017"/>
        <note>ligand shared between dimeric partners</note>
    </ligand>
</feature>
<feature type="binding site" description="in other chain" evidence="7">
    <location>
        <position position="99"/>
    </location>
    <ligand>
        <name>5-phospho-alpha-D-ribose 1-diphosphate</name>
        <dbReference type="ChEBI" id="CHEBI:58017"/>
        <note>ligand shared between dimeric partners</note>
    </ligand>
</feature>
<dbReference type="EC" id="2.4.2.10" evidence="2 7"/>
<comment type="similarity">
    <text evidence="7">Belongs to the purine/pyrimidine phosphoribosyltransferase family. PyrE subfamily.</text>
</comment>
<dbReference type="FunFam" id="3.40.50.2020:FF:000029">
    <property type="entry name" value="Orotate phosphoribosyltransferase"/>
    <property type="match status" value="1"/>
</dbReference>
<dbReference type="PANTHER" id="PTHR19278:SF9">
    <property type="entry name" value="URIDINE 5'-MONOPHOSPHATE SYNTHASE"/>
    <property type="match status" value="1"/>
</dbReference>
<evidence type="ECO:0000259" key="8">
    <source>
        <dbReference type="Pfam" id="PF00156"/>
    </source>
</evidence>
<name>A0A662D4H3_UNCAE</name>
<comment type="pathway">
    <text evidence="1 7">Pyrimidine metabolism; UMP biosynthesis via de novo pathway; UMP from orotate: step 1/2.</text>
</comment>
<keyword evidence="3 7" id="KW-0328">Glycosyltransferase</keyword>
<dbReference type="HAMAP" id="MF_01208">
    <property type="entry name" value="PyrE"/>
    <property type="match status" value="1"/>
</dbReference>
<keyword evidence="4 7" id="KW-0808">Transferase</keyword>
<feature type="binding site" evidence="7">
    <location>
        <position position="129"/>
    </location>
    <ligand>
        <name>orotate</name>
        <dbReference type="ChEBI" id="CHEBI:30839"/>
    </ligand>
</feature>
<dbReference type="GO" id="GO:0004588">
    <property type="term" value="F:orotate phosphoribosyltransferase activity"/>
    <property type="evidence" value="ECO:0007669"/>
    <property type="project" value="UniProtKB-UniRule"/>
</dbReference>
<feature type="domain" description="Phosphoribosyltransferase" evidence="8">
    <location>
        <begin position="111"/>
        <end position="166"/>
    </location>
</feature>
<evidence type="ECO:0000313" key="9">
    <source>
        <dbReference type="EMBL" id="RLE10421.1"/>
    </source>
</evidence>
<dbReference type="NCBIfam" id="TIGR00336">
    <property type="entry name" value="pyrE"/>
    <property type="match status" value="1"/>
</dbReference>
<dbReference type="InterPro" id="IPR023031">
    <property type="entry name" value="OPRT"/>
</dbReference>
<feature type="binding site" evidence="7">
    <location>
        <position position="157"/>
    </location>
    <ligand>
        <name>orotate</name>
        <dbReference type="ChEBI" id="CHEBI:30839"/>
    </ligand>
</feature>
<comment type="subunit">
    <text evidence="7">Homodimer.</text>
</comment>
<gene>
    <name evidence="7 9" type="primary">pyrE</name>
    <name evidence="9" type="ORF">DRJ04_09235</name>
</gene>
<sequence length="185" mass="20590">MSLKEEKNSLLQLIKEKALFCQPVKLSSSKKSSYYVDGRQITLSAKGAYLVAKLIFPMIKDDNIQAIGGPTLGADPILGAVICWSHLENFPLEGFIVRKEPKKHGMQRYIEGPALKKGTRVAIIDDVVTTGESVLRSARAVEELGCRVVRIICLVDRLEGAGERLKKYGYKLTPLFTRNDLELLE</sequence>
<comment type="cofactor">
    <cofactor evidence="7">
        <name>Mg(2+)</name>
        <dbReference type="ChEBI" id="CHEBI:18420"/>
    </cofactor>
</comment>
<dbReference type="InterPro" id="IPR004467">
    <property type="entry name" value="Or_phspho_trans_dom"/>
</dbReference>
<dbReference type="AlphaFoldDB" id="A0A662D4H3"/>
<dbReference type="PANTHER" id="PTHR19278">
    <property type="entry name" value="OROTATE PHOSPHORIBOSYLTRANSFERASE"/>
    <property type="match status" value="1"/>
</dbReference>
<dbReference type="GO" id="GO:0044205">
    <property type="term" value="P:'de novo' UMP biosynthetic process"/>
    <property type="evidence" value="ECO:0007669"/>
    <property type="project" value="UniProtKB-UniRule"/>
</dbReference>
<comment type="caution">
    <text evidence="7">Lacks conserved residue(s) required for the propagation of feature annotation.</text>
</comment>
<dbReference type="Pfam" id="PF00156">
    <property type="entry name" value="Pribosyltran"/>
    <property type="match status" value="1"/>
</dbReference>
<protein>
    <recommendedName>
        <fullName evidence="2 7">Orotate phosphoribosyltransferase</fullName>
        <shortName evidence="7">OPRT</shortName>
        <shortName evidence="7">OPRTase</shortName>
        <ecNumber evidence="2 7">2.4.2.10</ecNumber>
    </recommendedName>
</protein>
<dbReference type="GO" id="GO:0000287">
    <property type="term" value="F:magnesium ion binding"/>
    <property type="evidence" value="ECO:0007669"/>
    <property type="project" value="UniProtKB-UniRule"/>
</dbReference>
<evidence type="ECO:0000256" key="6">
    <source>
        <dbReference type="ARBA" id="ARBA00022975"/>
    </source>
</evidence>
<evidence type="ECO:0000256" key="2">
    <source>
        <dbReference type="ARBA" id="ARBA00011971"/>
    </source>
</evidence>
<evidence type="ECO:0000313" key="10">
    <source>
        <dbReference type="Proteomes" id="UP000280417"/>
    </source>
</evidence>
<dbReference type="EMBL" id="QMQA01000322">
    <property type="protein sequence ID" value="RLE10421.1"/>
    <property type="molecule type" value="Genomic_DNA"/>
</dbReference>
<evidence type="ECO:0000256" key="4">
    <source>
        <dbReference type="ARBA" id="ARBA00022679"/>
    </source>
</evidence>
<feature type="binding site" evidence="7">
    <location>
        <position position="98"/>
    </location>
    <ligand>
        <name>5-phospho-alpha-D-ribose 1-diphosphate</name>
        <dbReference type="ChEBI" id="CHEBI:58017"/>
        <note>ligand shared between dimeric partners</note>
    </ligand>
</feature>
<comment type="caution">
    <text evidence="9">The sequence shown here is derived from an EMBL/GenBank/DDBJ whole genome shotgun (WGS) entry which is preliminary data.</text>
</comment>
<dbReference type="Gene3D" id="3.40.50.2020">
    <property type="match status" value="1"/>
</dbReference>
<feature type="binding site" description="in other chain" evidence="7">
    <location>
        <begin position="125"/>
        <end position="133"/>
    </location>
    <ligand>
        <name>5-phospho-alpha-D-ribose 1-diphosphate</name>
        <dbReference type="ChEBI" id="CHEBI:58017"/>
        <note>ligand shared between dimeric partners</note>
    </ligand>
</feature>
<evidence type="ECO:0000256" key="1">
    <source>
        <dbReference type="ARBA" id="ARBA00004889"/>
    </source>
</evidence>
<keyword evidence="6 7" id="KW-0665">Pyrimidine biosynthesis</keyword>
<comment type="function">
    <text evidence="7">Catalyzes the transfer of a ribosyl phosphate group from 5-phosphoribose 1-diphosphate to orotate, leading to the formation of orotidine monophosphate (OMP).</text>
</comment>
<evidence type="ECO:0000256" key="7">
    <source>
        <dbReference type="HAMAP-Rule" id="MF_01208"/>
    </source>
</evidence>
<keyword evidence="5 7" id="KW-0460">Magnesium</keyword>
<organism evidence="9 10">
    <name type="scientific">Aerophobetes bacterium</name>
    <dbReference type="NCBI Taxonomy" id="2030807"/>
    <lineage>
        <taxon>Bacteria</taxon>
        <taxon>Candidatus Aerophobota</taxon>
    </lineage>
</organism>
<dbReference type="SUPFAM" id="SSF53271">
    <property type="entry name" value="PRTase-like"/>
    <property type="match status" value="1"/>
</dbReference>
<reference evidence="9 10" key="1">
    <citation type="submission" date="2018-06" db="EMBL/GenBank/DDBJ databases">
        <title>Extensive metabolic versatility and redundancy in microbially diverse, dynamic hydrothermal sediments.</title>
        <authorList>
            <person name="Dombrowski N."/>
            <person name="Teske A."/>
            <person name="Baker B.J."/>
        </authorList>
    </citation>
    <scope>NUCLEOTIDE SEQUENCE [LARGE SCALE GENOMIC DNA]</scope>
    <source>
        <strain evidence="9">B3_G15</strain>
    </source>
</reference>
<proteinExistence type="inferred from homology"/>
<accession>A0A662D4H3</accession>
<dbReference type="Proteomes" id="UP000280417">
    <property type="component" value="Unassembled WGS sequence"/>
</dbReference>
<comment type="catalytic activity">
    <reaction evidence="7">
        <text>orotidine 5'-phosphate + diphosphate = orotate + 5-phospho-alpha-D-ribose 1-diphosphate</text>
        <dbReference type="Rhea" id="RHEA:10380"/>
        <dbReference type="ChEBI" id="CHEBI:30839"/>
        <dbReference type="ChEBI" id="CHEBI:33019"/>
        <dbReference type="ChEBI" id="CHEBI:57538"/>
        <dbReference type="ChEBI" id="CHEBI:58017"/>
        <dbReference type="EC" id="2.4.2.10"/>
    </reaction>
</comment>